<dbReference type="CDD" id="cd05403">
    <property type="entry name" value="NT_KNTase_like"/>
    <property type="match status" value="1"/>
</dbReference>
<dbReference type="SUPFAM" id="SSF81301">
    <property type="entry name" value="Nucleotidyltransferase"/>
    <property type="match status" value="1"/>
</dbReference>
<dbReference type="RefSeq" id="WP_115057311.1">
    <property type="nucleotide sequence ID" value="NZ_UGJF01000002.1"/>
</dbReference>
<feature type="domain" description="Polymerase nucleotidyl transferase" evidence="1">
    <location>
        <begin position="20"/>
        <end position="103"/>
    </location>
</feature>
<dbReference type="Proteomes" id="UP000255269">
    <property type="component" value="Unassembled WGS sequence"/>
</dbReference>
<sequence>MTKHNTLVSQQDILDYLKSIKPKLLKDGVTDLGLFGSYAKGTNTYFSDIDIALKTTDRFVKRLSGIEALIYLDNLKEQIKRYFRLPVDICDTASLSKEKKDKLLKGIIYV</sequence>
<dbReference type="Pfam" id="PF01909">
    <property type="entry name" value="NTP_transf_2"/>
    <property type="match status" value="1"/>
</dbReference>
<protein>
    <submittedName>
        <fullName evidence="2">Putative nucleotidyltransferase</fullName>
        <ecNumber evidence="2">2.7.7.-</ecNumber>
    </submittedName>
</protein>
<dbReference type="InterPro" id="IPR043519">
    <property type="entry name" value="NT_sf"/>
</dbReference>
<dbReference type="GO" id="GO:0016779">
    <property type="term" value="F:nucleotidyltransferase activity"/>
    <property type="evidence" value="ECO:0007669"/>
    <property type="project" value="UniProtKB-KW"/>
</dbReference>
<keyword evidence="2" id="KW-0808">Transferase</keyword>
<organism evidence="2 3">
    <name type="scientific">Helicobacter pullorum</name>
    <dbReference type="NCBI Taxonomy" id="35818"/>
    <lineage>
        <taxon>Bacteria</taxon>
        <taxon>Pseudomonadati</taxon>
        <taxon>Campylobacterota</taxon>
        <taxon>Epsilonproteobacteria</taxon>
        <taxon>Campylobacterales</taxon>
        <taxon>Helicobacteraceae</taxon>
        <taxon>Helicobacter</taxon>
    </lineage>
</organism>
<dbReference type="AlphaFoldDB" id="A0A377Q2W4"/>
<evidence type="ECO:0000259" key="1">
    <source>
        <dbReference type="Pfam" id="PF01909"/>
    </source>
</evidence>
<dbReference type="Gene3D" id="3.30.460.10">
    <property type="entry name" value="Beta Polymerase, domain 2"/>
    <property type="match status" value="1"/>
</dbReference>
<proteinExistence type="predicted"/>
<dbReference type="EMBL" id="UGJF01000002">
    <property type="protein sequence ID" value="STQ88909.1"/>
    <property type="molecule type" value="Genomic_DNA"/>
</dbReference>
<dbReference type="EC" id="2.7.7.-" evidence="2"/>
<accession>A0A377Q2W4</accession>
<gene>
    <name evidence="2" type="ORF">NCTC13156_01716</name>
</gene>
<dbReference type="InterPro" id="IPR002934">
    <property type="entry name" value="Polymerase_NTP_transf_dom"/>
</dbReference>
<evidence type="ECO:0000313" key="2">
    <source>
        <dbReference type="EMBL" id="STQ88909.1"/>
    </source>
</evidence>
<reference evidence="2 3" key="1">
    <citation type="submission" date="2018-06" db="EMBL/GenBank/DDBJ databases">
        <authorList>
            <consortium name="Pathogen Informatics"/>
            <person name="Doyle S."/>
        </authorList>
    </citation>
    <scope>NUCLEOTIDE SEQUENCE [LARGE SCALE GENOMIC DNA]</scope>
    <source>
        <strain evidence="2 3">NCTC13156</strain>
    </source>
</reference>
<keyword evidence="2" id="KW-0548">Nucleotidyltransferase</keyword>
<evidence type="ECO:0000313" key="3">
    <source>
        <dbReference type="Proteomes" id="UP000255269"/>
    </source>
</evidence>
<name>A0A377Q2W4_9HELI</name>